<dbReference type="OrthoDB" id="239701at2759"/>
<accession>A0A1X7SGT7</accession>
<dbReference type="GO" id="GO:0046872">
    <property type="term" value="F:metal ion binding"/>
    <property type="evidence" value="ECO:0007669"/>
    <property type="project" value="InterPro"/>
</dbReference>
<dbReference type="InterPro" id="IPR010606">
    <property type="entry name" value="Mib_Herc2"/>
</dbReference>
<proteinExistence type="predicted"/>
<dbReference type="AlphaFoldDB" id="A0A1X7SGT7"/>
<reference evidence="3" key="1">
    <citation type="submission" date="2017-05" db="UniProtKB">
        <authorList>
            <consortium name="EnsemblMetazoa"/>
        </authorList>
    </citation>
    <scope>IDENTIFICATION</scope>
</reference>
<feature type="domain" description="MIB/HERC2" evidence="2">
    <location>
        <begin position="43"/>
        <end position="73"/>
    </location>
</feature>
<organism evidence="3">
    <name type="scientific">Amphimedon queenslandica</name>
    <name type="common">Sponge</name>
    <dbReference type="NCBI Taxonomy" id="400682"/>
    <lineage>
        <taxon>Eukaryota</taxon>
        <taxon>Metazoa</taxon>
        <taxon>Porifera</taxon>
        <taxon>Demospongiae</taxon>
        <taxon>Heteroscleromorpha</taxon>
        <taxon>Haplosclerida</taxon>
        <taxon>Niphatidae</taxon>
        <taxon>Amphimedon</taxon>
    </lineage>
</organism>
<evidence type="ECO:0000256" key="1">
    <source>
        <dbReference type="SAM" id="MobiDB-lite"/>
    </source>
</evidence>
<feature type="region of interest" description="Disordered" evidence="1">
    <location>
        <begin position="1"/>
        <end position="73"/>
    </location>
</feature>
<dbReference type="InParanoid" id="A0A1X7SGT7"/>
<dbReference type="Gene3D" id="2.30.30.40">
    <property type="entry name" value="SH3 Domains"/>
    <property type="match status" value="1"/>
</dbReference>
<dbReference type="PROSITE" id="PS51416">
    <property type="entry name" value="MIB_HERC2"/>
    <property type="match status" value="1"/>
</dbReference>
<dbReference type="EnsemblMetazoa" id="Aqu2.1.01256_001">
    <property type="protein sequence ID" value="Aqu2.1.01256_001"/>
    <property type="gene ID" value="Aqu2.1.01256"/>
</dbReference>
<dbReference type="GO" id="GO:0004842">
    <property type="term" value="F:ubiquitin-protein transferase activity"/>
    <property type="evidence" value="ECO:0007669"/>
    <property type="project" value="InterPro"/>
</dbReference>
<sequence>LTGVSELEEKVEETKSNPTGSGTTAVPVVEFANSQNSPNPPVTGVEVIPRLTPGTRVQRGPDWKWGDQNGPPP</sequence>
<dbReference type="SUPFAM" id="SSF159034">
    <property type="entry name" value="Mib/herc2 domain-like"/>
    <property type="match status" value="1"/>
</dbReference>
<evidence type="ECO:0000259" key="2">
    <source>
        <dbReference type="PROSITE" id="PS51416"/>
    </source>
</evidence>
<dbReference type="GO" id="GO:0016567">
    <property type="term" value="P:protein ubiquitination"/>
    <property type="evidence" value="ECO:0007669"/>
    <property type="project" value="InterPro"/>
</dbReference>
<name>A0A1X7SGT7_AMPQE</name>
<dbReference type="STRING" id="400682.A0A1X7SGT7"/>
<dbReference type="InterPro" id="IPR037252">
    <property type="entry name" value="Mib_Herc2_sf"/>
</dbReference>
<protein>
    <recommendedName>
        <fullName evidence="2">MIB/HERC2 domain-containing protein</fullName>
    </recommendedName>
</protein>
<evidence type="ECO:0000313" key="3">
    <source>
        <dbReference type="EnsemblMetazoa" id="Aqu2.1.01256_001"/>
    </source>
</evidence>